<sequence>MTTVSDLPCLALDSSRWGELEHAYGHASDIPDLLRQLDSLPSAVGDQEPWFSLWSALAHQNDVYTASFAAVPHVVRALATAPLTADSTYFQFPAVVEAWRQEKQVPIPDDLQVAYSAALAALPGLVAQASAREWDGGFLACALSAVAAAKGFGNVAAAVLEMTPEVADEFTEWFFSR</sequence>
<keyword evidence="2" id="KW-1185">Reference proteome</keyword>
<organism evidence="1 2">
    <name type="scientific">Massilia antarctica</name>
    <dbReference type="NCBI Taxonomy" id="2765360"/>
    <lineage>
        <taxon>Bacteria</taxon>
        <taxon>Pseudomonadati</taxon>
        <taxon>Pseudomonadota</taxon>
        <taxon>Betaproteobacteria</taxon>
        <taxon>Burkholderiales</taxon>
        <taxon>Oxalobacteraceae</taxon>
        <taxon>Telluria group</taxon>
        <taxon>Massilia</taxon>
    </lineage>
</organism>
<reference evidence="1 2" key="1">
    <citation type="submission" date="2020-11" db="EMBL/GenBank/DDBJ databases">
        <authorList>
            <person name="Sun Q."/>
        </authorList>
    </citation>
    <scope>NUCLEOTIDE SEQUENCE [LARGE SCALE GENOMIC DNA]</scope>
    <source>
        <strain evidence="1 2">P8398</strain>
    </source>
</reference>
<protein>
    <submittedName>
        <fullName evidence="1">Uncharacterized protein</fullName>
    </submittedName>
</protein>
<proteinExistence type="predicted"/>
<dbReference type="EMBL" id="CP065053">
    <property type="protein sequence ID" value="QPI51813.1"/>
    <property type="molecule type" value="Genomic_DNA"/>
</dbReference>
<evidence type="ECO:0000313" key="1">
    <source>
        <dbReference type="EMBL" id="QPI51813.1"/>
    </source>
</evidence>
<name>A0AA49A9M9_9BURK</name>
<dbReference type="RefSeq" id="WP_206091371.1">
    <property type="nucleotide sequence ID" value="NZ_CP065053.1"/>
</dbReference>
<evidence type="ECO:0000313" key="2">
    <source>
        <dbReference type="Proteomes" id="UP000662888"/>
    </source>
</evidence>
<gene>
    <name evidence="1" type="ORF">IV454_10125</name>
</gene>
<dbReference type="Proteomes" id="UP000662888">
    <property type="component" value="Chromosome"/>
</dbReference>
<accession>A0AA49A9M9</accession>